<dbReference type="EMBL" id="JAFREP010000045">
    <property type="protein sequence ID" value="MBO1322897.1"/>
    <property type="molecule type" value="Genomic_DNA"/>
</dbReference>
<gene>
    <name evidence="2" type="ORF">J3U88_30815</name>
</gene>
<dbReference type="RefSeq" id="WP_207862869.1">
    <property type="nucleotide sequence ID" value="NZ_JAFREP010000045.1"/>
</dbReference>
<organism evidence="2 3">
    <name type="scientific">Acanthopleuribacter pedis</name>
    <dbReference type="NCBI Taxonomy" id="442870"/>
    <lineage>
        <taxon>Bacteria</taxon>
        <taxon>Pseudomonadati</taxon>
        <taxon>Acidobacteriota</taxon>
        <taxon>Holophagae</taxon>
        <taxon>Acanthopleuribacterales</taxon>
        <taxon>Acanthopleuribacteraceae</taxon>
        <taxon>Acanthopleuribacter</taxon>
    </lineage>
</organism>
<evidence type="ECO:0000256" key="1">
    <source>
        <dbReference type="SAM" id="Coils"/>
    </source>
</evidence>
<sequence>MEQLPKKPSITSPKQAEAMLKRVNELICSRVERESEKAAWLTKRSELETAFQQEVADHLIPHSASLHGMLFDHRVFSSEFEGRWRDAMHQLDACQAALWPVAEHAPTRAVLWQAQVLARHNVHRRENLRLEHELEELKEDYALSREQVRVDWQKELRHPSALSDALNARQRKIRKDAWQEAALAFFRQAPRSEDLFDDLCGYRRDIAESVNHDTYYSYLQAKTHQRLPSRREMNRTADALKTWMVPLARERDHLLCNALSIEKLHPWDSQAPSLKGPPFLADRPRDMIPIVDRLLAAMDGELHDWFRHLVDQNCLDLEARADKLPGCHLLVRSPDQPPFLSLNLTASREDLHRLLHYLGRAFHLSIGSQQPYAANRAPGLEILEASATAFELLTLPYWNHLFNDPDHVKEAQRAYLEQIIYRINHLAAVDQFEHEVLTHRDLDAHDRCDIWVSLDNEFGRALDWRSVEHLHGVEWHNFSHLFLAPYSSGARLRANLAALSLWRISEQDNRAHALERYKKSLRLNGLTPAVEFYRQWRRPLFSVDQLAADLAVYLRERDAAPGRGRDPGT</sequence>
<dbReference type="SUPFAM" id="SSF55486">
    <property type="entry name" value="Metalloproteases ('zincins'), catalytic domain"/>
    <property type="match status" value="1"/>
</dbReference>
<protein>
    <submittedName>
        <fullName evidence="2">Uncharacterized protein</fullName>
    </submittedName>
</protein>
<feature type="coiled-coil region" evidence="1">
    <location>
        <begin position="120"/>
        <end position="147"/>
    </location>
</feature>
<evidence type="ECO:0000313" key="2">
    <source>
        <dbReference type="EMBL" id="MBO1322897.1"/>
    </source>
</evidence>
<keyword evidence="1" id="KW-0175">Coiled coil</keyword>
<comment type="caution">
    <text evidence="2">The sequence shown here is derived from an EMBL/GenBank/DDBJ whole genome shotgun (WGS) entry which is preliminary data.</text>
</comment>
<accession>A0A8J7QAW7</accession>
<name>A0A8J7QAW7_9BACT</name>
<evidence type="ECO:0000313" key="3">
    <source>
        <dbReference type="Proteomes" id="UP000664417"/>
    </source>
</evidence>
<reference evidence="2" key="1">
    <citation type="submission" date="2021-03" db="EMBL/GenBank/DDBJ databases">
        <authorList>
            <person name="Wang G."/>
        </authorList>
    </citation>
    <scope>NUCLEOTIDE SEQUENCE</scope>
    <source>
        <strain evidence="2">KCTC 12899</strain>
    </source>
</reference>
<dbReference type="Proteomes" id="UP000664417">
    <property type="component" value="Unassembled WGS sequence"/>
</dbReference>
<keyword evidence="3" id="KW-1185">Reference proteome</keyword>
<proteinExistence type="predicted"/>
<dbReference type="Gene3D" id="1.10.1370.30">
    <property type="match status" value="1"/>
</dbReference>
<dbReference type="AlphaFoldDB" id="A0A8J7QAW7"/>